<dbReference type="Proteomes" id="UP000007756">
    <property type="component" value="Chromosome"/>
</dbReference>
<keyword evidence="1" id="KW-1133">Transmembrane helix</keyword>
<reference evidence="2 3" key="1">
    <citation type="journal article" date="2010" name="Appl. Environ. Microbiol.">
        <title>Targeted chromosomal knockouts in Mycoplasma pneumoniae.</title>
        <authorList>
            <person name="Krishnakumar R."/>
            <person name="Assad-Garcia N."/>
            <person name="Benders G.A."/>
            <person name="Phan Q."/>
            <person name="Montague M.G."/>
            <person name="Glass J.I."/>
        </authorList>
    </citation>
    <scope>NUCLEOTIDE SEQUENCE [LARGE SCALE GENOMIC DNA]</scope>
    <source>
        <strain evidence="3">ATCC 15531 / DSM 22911 / NBRC 14401 / NCTC 10119 / FH</strain>
    </source>
</reference>
<keyword evidence="1" id="KW-0812">Transmembrane</keyword>
<evidence type="ECO:0000313" key="2">
    <source>
        <dbReference type="EMBL" id="ADK87202.1"/>
    </source>
</evidence>
<sequence>MLIPLLLAYNFSFFLLKDSLSFYQENLFFYVLKVVFILVQNLVQKQSNF</sequence>
<name>A0A0H3DNA7_MYCPB</name>
<proteinExistence type="predicted"/>
<dbReference type="AlphaFoldDB" id="A0A0H3DNA7"/>
<dbReference type="PATRIC" id="fig|722438.3.peg.59"/>
<feature type="transmembrane region" description="Helical" evidence="1">
    <location>
        <begin position="27"/>
        <end position="43"/>
    </location>
</feature>
<evidence type="ECO:0000256" key="1">
    <source>
        <dbReference type="SAM" id="Phobius"/>
    </source>
</evidence>
<organism evidence="2 3">
    <name type="scientific">Mycoplasmoides pneumoniae (strain ATCC 15531 / DSM 23978 / CIP 103766 / NBRC 14401 / NCTC 10119 / FH)</name>
    <name type="common">Mycoplasma pneumoniae</name>
    <dbReference type="NCBI Taxonomy" id="722438"/>
    <lineage>
        <taxon>Bacteria</taxon>
        <taxon>Bacillati</taxon>
        <taxon>Mycoplasmatota</taxon>
        <taxon>Mycoplasmoidales</taxon>
        <taxon>Mycoplasmoidaceae</taxon>
        <taxon>Mycoplasmoides</taxon>
    </lineage>
</organism>
<gene>
    <name evidence="2" type="ordered locus">MPNE_0063</name>
</gene>
<keyword evidence="1" id="KW-0472">Membrane</keyword>
<evidence type="ECO:0000313" key="3">
    <source>
        <dbReference type="Proteomes" id="UP000007756"/>
    </source>
</evidence>
<dbReference type="KEGG" id="mpj:MPNE_0063"/>
<accession>A0A0H3DNA7</accession>
<dbReference type="HOGENOM" id="CLU_3137940_0_0_14"/>
<dbReference type="EMBL" id="CP002077">
    <property type="protein sequence ID" value="ADK87202.1"/>
    <property type="molecule type" value="Genomic_DNA"/>
</dbReference>
<dbReference type="PaxDb" id="722438-MPNE_0063"/>
<protein>
    <submittedName>
        <fullName evidence="2">Uncharacterized protein</fullName>
    </submittedName>
</protein>